<name>A0A8T9CFD5_9HELO</name>
<dbReference type="EC" id="5.3.2.1" evidence="9"/>
<feature type="compositionally biased region" description="Polar residues" evidence="13">
    <location>
        <begin position="55"/>
        <end position="64"/>
    </location>
</feature>
<dbReference type="Pfam" id="PF01187">
    <property type="entry name" value="MIF"/>
    <property type="match status" value="1"/>
</dbReference>
<proteinExistence type="inferred from homology"/>
<evidence type="ECO:0000256" key="5">
    <source>
        <dbReference type="ARBA" id="ARBA00023235"/>
    </source>
</evidence>
<evidence type="ECO:0000256" key="2">
    <source>
        <dbReference type="ARBA" id="ARBA00005851"/>
    </source>
</evidence>
<dbReference type="PANTHER" id="PTHR11954">
    <property type="entry name" value="D-DOPACHROME DECARBOXYLASE"/>
    <property type="match status" value="1"/>
</dbReference>
<evidence type="ECO:0000256" key="4">
    <source>
        <dbReference type="ARBA" id="ARBA00022525"/>
    </source>
</evidence>
<dbReference type="EC" id="5.3.3.12" evidence="8"/>
<dbReference type="GO" id="GO:0005576">
    <property type="term" value="C:extracellular region"/>
    <property type="evidence" value="ECO:0007669"/>
    <property type="project" value="UniProtKB-SubCell"/>
</dbReference>
<evidence type="ECO:0000256" key="6">
    <source>
        <dbReference type="ARBA" id="ARBA00036735"/>
    </source>
</evidence>
<keyword evidence="4" id="KW-0964">Secreted</keyword>
<evidence type="ECO:0000256" key="11">
    <source>
        <dbReference type="ARBA" id="ARBA00041912"/>
    </source>
</evidence>
<evidence type="ECO:0000256" key="10">
    <source>
        <dbReference type="ARBA" id="ARBA00041631"/>
    </source>
</evidence>
<dbReference type="EMBL" id="QGMK01000211">
    <property type="protein sequence ID" value="TVY83267.1"/>
    <property type="molecule type" value="Genomic_DNA"/>
</dbReference>
<evidence type="ECO:0000256" key="8">
    <source>
        <dbReference type="ARBA" id="ARBA00038932"/>
    </source>
</evidence>
<sequence>MPGVNTASASASPSFSYPLTNHHADKAFQPSLANKGLILHFELPSSPADSGPTMPATSPSSTFSAEERRITRQIDRGAPGDQAIFSDRKTPEQKELARRKSQYYGDVFAHREPNSSARERVSKESMVMAEVKTNVIISDEYTFITDLSYTLSTRYQRSENSIVVTLTHSACLLFAGTFDPAYTMTINALPSQLQPATNKRNSALLGKAMEESMGVAPNRGLIKFVPVPEENMATDGKTAAGEIEELDRETAANNINLNRSLSRAGAGTPKGKKRQSLRSLRNPTPAGSALPTHDEQITPPLSARQSPTVPAIPTELSPMDRKAEKVQKMGRRKSFIAAVFGKS</sequence>
<keyword evidence="5" id="KW-0413">Isomerase</keyword>
<comment type="catalytic activity">
    <reaction evidence="6">
        <text>3-phenylpyruvate = enol-phenylpyruvate</text>
        <dbReference type="Rhea" id="RHEA:17097"/>
        <dbReference type="ChEBI" id="CHEBI:16815"/>
        <dbReference type="ChEBI" id="CHEBI:18005"/>
        <dbReference type="EC" id="5.3.2.1"/>
    </reaction>
</comment>
<reference evidence="14 15" key="1">
    <citation type="submission" date="2018-05" db="EMBL/GenBank/DDBJ databases">
        <title>Genome sequencing and assembly of the regulated plant pathogen Lachnellula willkommii and related sister species for the development of diagnostic species identification markers.</title>
        <authorList>
            <person name="Giroux E."/>
            <person name="Bilodeau G."/>
        </authorList>
    </citation>
    <scope>NUCLEOTIDE SEQUENCE [LARGE SCALE GENOMIC DNA]</scope>
    <source>
        <strain evidence="14 15">CBS 268.59</strain>
    </source>
</reference>
<evidence type="ECO:0000256" key="7">
    <source>
        <dbReference type="ARBA" id="ARBA00036823"/>
    </source>
</evidence>
<evidence type="ECO:0000256" key="12">
    <source>
        <dbReference type="ARBA" id="ARBA00042730"/>
    </source>
</evidence>
<comment type="catalytic activity">
    <reaction evidence="7">
        <text>L-dopachrome = 5,6-dihydroxyindole-2-carboxylate</text>
        <dbReference type="Rhea" id="RHEA:13041"/>
        <dbReference type="ChEBI" id="CHEBI:16875"/>
        <dbReference type="ChEBI" id="CHEBI:57509"/>
        <dbReference type="EC" id="5.3.3.12"/>
    </reaction>
</comment>
<dbReference type="AlphaFoldDB" id="A0A8T9CFD5"/>
<dbReference type="SUPFAM" id="SSF55331">
    <property type="entry name" value="Tautomerase/MIF"/>
    <property type="match status" value="1"/>
</dbReference>
<dbReference type="InterPro" id="IPR014347">
    <property type="entry name" value="Tautomerase/MIF_sf"/>
</dbReference>
<feature type="region of interest" description="Disordered" evidence="13">
    <location>
        <begin position="254"/>
        <end position="329"/>
    </location>
</feature>
<dbReference type="PANTHER" id="PTHR11954:SF6">
    <property type="entry name" value="MACROPHAGE MIGRATION INHIBITORY FACTOR"/>
    <property type="match status" value="1"/>
</dbReference>
<comment type="subcellular location">
    <subcellularLocation>
        <location evidence="1">Secreted</location>
    </subcellularLocation>
</comment>
<keyword evidence="15" id="KW-1185">Reference proteome</keyword>
<feature type="region of interest" description="Disordered" evidence="13">
    <location>
        <begin position="45"/>
        <end position="67"/>
    </location>
</feature>
<evidence type="ECO:0000256" key="9">
    <source>
        <dbReference type="ARBA" id="ARBA00039086"/>
    </source>
</evidence>
<comment type="similarity">
    <text evidence="2">Belongs to the MIF family.</text>
</comment>
<keyword evidence="3" id="KW-0202">Cytokine</keyword>
<dbReference type="InterPro" id="IPR001398">
    <property type="entry name" value="Macrophage_inhib_fac"/>
</dbReference>
<evidence type="ECO:0000256" key="13">
    <source>
        <dbReference type="SAM" id="MobiDB-lite"/>
    </source>
</evidence>
<gene>
    <name evidence="14" type="ORF">LSUE1_G002161</name>
</gene>
<dbReference type="GO" id="GO:0050178">
    <property type="term" value="F:phenylpyruvate tautomerase activity"/>
    <property type="evidence" value="ECO:0007669"/>
    <property type="project" value="UniProtKB-EC"/>
</dbReference>
<dbReference type="Gene3D" id="3.30.429.10">
    <property type="entry name" value="Macrophage Migration Inhibitory Factor"/>
    <property type="match status" value="1"/>
</dbReference>
<evidence type="ECO:0000256" key="1">
    <source>
        <dbReference type="ARBA" id="ARBA00004613"/>
    </source>
</evidence>
<evidence type="ECO:0000313" key="15">
    <source>
        <dbReference type="Proteomes" id="UP000469558"/>
    </source>
</evidence>
<evidence type="ECO:0000313" key="14">
    <source>
        <dbReference type="EMBL" id="TVY83267.1"/>
    </source>
</evidence>
<evidence type="ECO:0000256" key="3">
    <source>
        <dbReference type="ARBA" id="ARBA00022514"/>
    </source>
</evidence>
<organism evidence="14 15">
    <name type="scientific">Lachnellula suecica</name>
    <dbReference type="NCBI Taxonomy" id="602035"/>
    <lineage>
        <taxon>Eukaryota</taxon>
        <taxon>Fungi</taxon>
        <taxon>Dikarya</taxon>
        <taxon>Ascomycota</taxon>
        <taxon>Pezizomycotina</taxon>
        <taxon>Leotiomycetes</taxon>
        <taxon>Helotiales</taxon>
        <taxon>Lachnaceae</taxon>
        <taxon>Lachnellula</taxon>
    </lineage>
</organism>
<comment type="caution">
    <text evidence="14">The sequence shown here is derived from an EMBL/GenBank/DDBJ whole genome shotgun (WGS) entry which is preliminary data.</text>
</comment>
<accession>A0A8T9CFD5</accession>
<dbReference type="GO" id="GO:0004167">
    <property type="term" value="F:dopachrome isomerase activity"/>
    <property type="evidence" value="ECO:0007669"/>
    <property type="project" value="UniProtKB-EC"/>
</dbReference>
<dbReference type="Proteomes" id="UP000469558">
    <property type="component" value="Unassembled WGS sequence"/>
</dbReference>
<protein>
    <recommendedName>
        <fullName evidence="12">L-dopachrome isomerase</fullName>
        <ecNumber evidence="9">5.3.2.1</ecNumber>
        <ecNumber evidence="8">5.3.3.12</ecNumber>
    </recommendedName>
    <alternativeName>
        <fullName evidence="10">L-dopachrome tautomerase</fullName>
    </alternativeName>
    <alternativeName>
        <fullName evidence="11">Phenylpyruvate tautomerase</fullName>
    </alternativeName>
</protein>
<dbReference type="OrthoDB" id="255819at2759"/>
<feature type="compositionally biased region" description="Basic and acidic residues" evidence="13">
    <location>
        <begin position="318"/>
        <end position="327"/>
    </location>
</feature>